<evidence type="ECO:0000313" key="2">
    <source>
        <dbReference type="Proteomes" id="UP000027937"/>
    </source>
</evidence>
<dbReference type="Proteomes" id="UP000027937">
    <property type="component" value="Unassembled WGS sequence"/>
</dbReference>
<name>A0ABR4TH11_CLOHA</name>
<dbReference type="EMBL" id="JENX01000026">
    <property type="protein sequence ID" value="KEI18293.1"/>
    <property type="molecule type" value="Genomic_DNA"/>
</dbReference>
<accession>A0ABR4TH11</accession>
<keyword evidence="2" id="KW-1185">Reference proteome</keyword>
<reference evidence="1 2" key="1">
    <citation type="submission" date="2014-02" db="EMBL/GenBank/DDBJ databases">
        <title>Plasmidome dynamics in the species complex Clostridium novyi sensu lato converts strains of independent lineages into distinctly different pathogens.</title>
        <authorList>
            <person name="Skarin H."/>
            <person name="Segerman B."/>
        </authorList>
    </citation>
    <scope>NUCLEOTIDE SEQUENCE [LARGE SCALE GENOMIC DNA]</scope>
    <source>
        <strain evidence="1 2">NCTC 9693</strain>
    </source>
</reference>
<evidence type="ECO:0000313" key="1">
    <source>
        <dbReference type="EMBL" id="KEI18293.1"/>
    </source>
</evidence>
<gene>
    <name evidence="1" type="ORF">Z960_04070</name>
</gene>
<sequence>MKKQQYIYQFKRYTKYQFNKHFRNGKKKLQLMSFYAYLINMSKSKEINISKESLTKMWNRKQSKTASKNNTTYKKVSSTTVLRWLLKLEEAKLLLVKRESNNANKYILNEDGSISPNFFKSKKCTEKCTIKNTSQSIDTTTIETIENVHKDYNINTTIKDIDTLNSCDATEMTNTVYENYIKEQEKISTTEEMLKIIEKMFKIMRVRSSRIKGYVMSVLNYATSVSKKHAYNYVAKAIENARERYYKERVNAFKQYSKEDTFNNYPQREYSREDLKDLEDKLLGW</sequence>
<organism evidence="1 2">
    <name type="scientific">Clostridium haemolyticum NCTC 9693</name>
    <dbReference type="NCBI Taxonomy" id="1443114"/>
    <lineage>
        <taxon>Bacteria</taxon>
        <taxon>Bacillati</taxon>
        <taxon>Bacillota</taxon>
        <taxon>Clostridia</taxon>
        <taxon>Eubacteriales</taxon>
        <taxon>Clostridiaceae</taxon>
        <taxon>Clostridium</taxon>
    </lineage>
</organism>
<dbReference type="RefSeq" id="WP_039228178.1">
    <property type="nucleotide sequence ID" value="NZ_JENX01000026.1"/>
</dbReference>
<comment type="caution">
    <text evidence="1">The sequence shown here is derived from an EMBL/GenBank/DDBJ whole genome shotgun (WGS) entry which is preliminary data.</text>
</comment>
<protein>
    <recommendedName>
        <fullName evidence="3">Plasmid replication protein</fullName>
    </recommendedName>
</protein>
<evidence type="ECO:0008006" key="3">
    <source>
        <dbReference type="Google" id="ProtNLM"/>
    </source>
</evidence>
<proteinExistence type="predicted"/>